<gene>
    <name evidence="1" type="ORF">B0J11DRAFT_344310</name>
</gene>
<evidence type="ECO:0000313" key="1">
    <source>
        <dbReference type="EMBL" id="KAH7122614.1"/>
    </source>
</evidence>
<name>A0A9P9IKE1_9PLEO</name>
<sequence length="151" mass="16572">MAPIPIIVCGRRAEIAKFVRESLAPEYDVVHVITSPEEGSSDIPILLRGEKLPESDNPGSRNYGSTPLAVATGGGYDDEAFNQMRDACLKDDKAKVVPWLRPDLSQISSMPDLSDAEAYGRKTADRLRIVLNDLDLKGESKVEWKKGAVIF</sequence>
<reference evidence="1" key="1">
    <citation type="journal article" date="2021" name="Nat. Commun.">
        <title>Genetic determinants of endophytism in the Arabidopsis root mycobiome.</title>
        <authorList>
            <person name="Mesny F."/>
            <person name="Miyauchi S."/>
            <person name="Thiergart T."/>
            <person name="Pickel B."/>
            <person name="Atanasova L."/>
            <person name="Karlsson M."/>
            <person name="Huettel B."/>
            <person name="Barry K.W."/>
            <person name="Haridas S."/>
            <person name="Chen C."/>
            <person name="Bauer D."/>
            <person name="Andreopoulos W."/>
            <person name="Pangilinan J."/>
            <person name="LaButti K."/>
            <person name="Riley R."/>
            <person name="Lipzen A."/>
            <person name="Clum A."/>
            <person name="Drula E."/>
            <person name="Henrissat B."/>
            <person name="Kohler A."/>
            <person name="Grigoriev I.V."/>
            <person name="Martin F.M."/>
            <person name="Hacquard S."/>
        </authorList>
    </citation>
    <scope>NUCLEOTIDE SEQUENCE</scope>
    <source>
        <strain evidence="1">MPI-CAGE-CH-0243</strain>
    </source>
</reference>
<evidence type="ECO:0000313" key="2">
    <source>
        <dbReference type="Proteomes" id="UP000700596"/>
    </source>
</evidence>
<protein>
    <submittedName>
        <fullName evidence="1">Uncharacterized protein</fullName>
    </submittedName>
</protein>
<proteinExistence type="predicted"/>
<dbReference type="OrthoDB" id="3649348at2759"/>
<accession>A0A9P9IKE1</accession>
<comment type="caution">
    <text evidence="1">The sequence shown here is derived from an EMBL/GenBank/DDBJ whole genome shotgun (WGS) entry which is preliminary data.</text>
</comment>
<dbReference type="Proteomes" id="UP000700596">
    <property type="component" value="Unassembled WGS sequence"/>
</dbReference>
<dbReference type="AlphaFoldDB" id="A0A9P9IKE1"/>
<organism evidence="1 2">
    <name type="scientific">Dendryphion nanum</name>
    <dbReference type="NCBI Taxonomy" id="256645"/>
    <lineage>
        <taxon>Eukaryota</taxon>
        <taxon>Fungi</taxon>
        <taxon>Dikarya</taxon>
        <taxon>Ascomycota</taxon>
        <taxon>Pezizomycotina</taxon>
        <taxon>Dothideomycetes</taxon>
        <taxon>Pleosporomycetidae</taxon>
        <taxon>Pleosporales</taxon>
        <taxon>Torulaceae</taxon>
        <taxon>Dendryphion</taxon>
    </lineage>
</organism>
<dbReference type="EMBL" id="JAGMWT010000009">
    <property type="protein sequence ID" value="KAH7122614.1"/>
    <property type="molecule type" value="Genomic_DNA"/>
</dbReference>
<keyword evidence="2" id="KW-1185">Reference proteome</keyword>